<reference evidence="3 4" key="1">
    <citation type="submission" date="2019-12" db="EMBL/GenBank/DDBJ databases">
        <title>Nocardia sp. nov. ET3-3 isolated from soil.</title>
        <authorList>
            <person name="Kanchanasin P."/>
            <person name="Tanasupawat S."/>
            <person name="Yuki M."/>
            <person name="Kudo T."/>
        </authorList>
    </citation>
    <scope>NUCLEOTIDE SEQUENCE [LARGE SCALE GENOMIC DNA]</scope>
    <source>
        <strain evidence="3 4">ET3-3</strain>
    </source>
</reference>
<dbReference type="Pfam" id="PF00441">
    <property type="entry name" value="Acyl-CoA_dh_1"/>
    <property type="match status" value="1"/>
</dbReference>
<feature type="domain" description="Acyl-CoA dehydrogenase/oxidase C-terminal" evidence="2">
    <location>
        <begin position="175"/>
        <end position="277"/>
    </location>
</feature>
<evidence type="ECO:0000256" key="1">
    <source>
        <dbReference type="ARBA" id="ARBA00022630"/>
    </source>
</evidence>
<gene>
    <name evidence="3" type="ORF">GPX89_13700</name>
</gene>
<evidence type="ECO:0000313" key="4">
    <source>
        <dbReference type="Proteomes" id="UP000466794"/>
    </source>
</evidence>
<dbReference type="AlphaFoldDB" id="A0A7K1UVD3"/>
<protein>
    <recommendedName>
        <fullName evidence="2">Acyl-CoA dehydrogenase/oxidase C-terminal domain-containing protein</fullName>
    </recommendedName>
</protein>
<organism evidence="3 4">
    <name type="scientific">Nocardia terrae</name>
    <dbReference type="NCBI Taxonomy" id="2675851"/>
    <lineage>
        <taxon>Bacteria</taxon>
        <taxon>Bacillati</taxon>
        <taxon>Actinomycetota</taxon>
        <taxon>Actinomycetes</taxon>
        <taxon>Mycobacteriales</taxon>
        <taxon>Nocardiaceae</taxon>
        <taxon>Nocardia</taxon>
    </lineage>
</organism>
<dbReference type="InterPro" id="IPR009075">
    <property type="entry name" value="AcylCo_DH/oxidase_C"/>
</dbReference>
<keyword evidence="4" id="KW-1185">Reference proteome</keyword>
<accession>A0A7K1UVD3</accession>
<dbReference type="Proteomes" id="UP000466794">
    <property type="component" value="Unassembled WGS sequence"/>
</dbReference>
<dbReference type="Gene3D" id="1.20.140.10">
    <property type="entry name" value="Butyryl-CoA Dehydrogenase, subunit A, domain 3"/>
    <property type="match status" value="1"/>
</dbReference>
<dbReference type="SUPFAM" id="SSF47203">
    <property type="entry name" value="Acyl-CoA dehydrogenase C-terminal domain-like"/>
    <property type="match status" value="1"/>
</dbReference>
<proteinExistence type="predicted"/>
<evidence type="ECO:0000259" key="2">
    <source>
        <dbReference type="Pfam" id="PF00441"/>
    </source>
</evidence>
<keyword evidence="1" id="KW-0285">Flavoprotein</keyword>
<name>A0A7K1UVD3_9NOCA</name>
<evidence type="ECO:0000313" key="3">
    <source>
        <dbReference type="EMBL" id="MVU78295.1"/>
    </source>
</evidence>
<dbReference type="RefSeq" id="WP_157387818.1">
    <property type="nucleotide sequence ID" value="NZ_WRPP01000002.1"/>
</dbReference>
<dbReference type="EMBL" id="WRPP01000002">
    <property type="protein sequence ID" value="MVU78295.1"/>
    <property type="molecule type" value="Genomic_DNA"/>
</dbReference>
<dbReference type="GO" id="GO:0016627">
    <property type="term" value="F:oxidoreductase activity, acting on the CH-CH group of donors"/>
    <property type="evidence" value="ECO:0007669"/>
    <property type="project" value="InterPro"/>
</dbReference>
<sequence>MNYEYTGIAAELYAAVTEAVAAWDRPEPGIDVSRTGTFAAHWAIAAELGWTTVLDEAAGAGEDMPELLAAAGAAVSALARAGMKLPLRQTLLARWSARSEFDSGAVAVLADGTGVWEPIAEVRVSVAGEPVTRIPGRPEHLDLAGRPLAAPVPQPIPLPADLAMVSDYLLLHEITGAVDGAIELTRAYVDQRIQFGRPLSAIPAVKTTLGELSVAQAELHAALREVDRRPPGTDTSERLAFALSAARDIASSTAGFVASTAHQLHGAMGITAESGLHHRTTLLWADRDERAGEDMMVPGEAELWDLTTPNPAR</sequence>
<comment type="caution">
    <text evidence="3">The sequence shown here is derived from an EMBL/GenBank/DDBJ whole genome shotgun (WGS) entry which is preliminary data.</text>
</comment>
<dbReference type="InterPro" id="IPR036250">
    <property type="entry name" value="AcylCo_DH-like_C"/>
</dbReference>